<organism evidence="2 3">
    <name type="scientific">Candidatus Yanofskybacteria bacterium RIFCSPLOWO2_01_FULL_49_17</name>
    <dbReference type="NCBI Taxonomy" id="1802700"/>
    <lineage>
        <taxon>Bacteria</taxon>
        <taxon>Candidatus Yanofskyibacteriota</taxon>
    </lineage>
</organism>
<evidence type="ECO:0000256" key="1">
    <source>
        <dbReference type="SAM" id="MobiDB-lite"/>
    </source>
</evidence>
<dbReference type="EMBL" id="MGKO01000006">
    <property type="protein sequence ID" value="OGN27855.1"/>
    <property type="molecule type" value="Genomic_DNA"/>
</dbReference>
<proteinExistence type="predicted"/>
<feature type="region of interest" description="Disordered" evidence="1">
    <location>
        <begin position="161"/>
        <end position="197"/>
    </location>
</feature>
<feature type="compositionally biased region" description="Basic and acidic residues" evidence="1">
    <location>
        <begin position="182"/>
        <end position="197"/>
    </location>
</feature>
<protein>
    <submittedName>
        <fullName evidence="2">Uncharacterized protein</fullName>
    </submittedName>
</protein>
<sequence length="197" mass="21860">MKLSQGQKMWLATALSSYARRLIARYGVDEFFKTDLGRMLHDLPSFKKHVLETGLHSGAATISYVIPEAGFWGRFFNETLTDVPSEVAKNMMNGLPAGDRESLLKKILSLGEGTVKETVIWAEGLPEEELIAAKKEMERMTAQEIGVLVGSGQAEKLLGLFGSKRPDGPAKTSKFTESLSRLNDRLEEKLSREEKKA</sequence>
<evidence type="ECO:0000313" key="2">
    <source>
        <dbReference type="EMBL" id="OGN27855.1"/>
    </source>
</evidence>
<evidence type="ECO:0000313" key="3">
    <source>
        <dbReference type="Proteomes" id="UP000178444"/>
    </source>
</evidence>
<dbReference type="AlphaFoldDB" id="A0A1F8GR10"/>
<reference evidence="2 3" key="1">
    <citation type="journal article" date="2016" name="Nat. Commun.">
        <title>Thousands of microbial genomes shed light on interconnected biogeochemical processes in an aquifer system.</title>
        <authorList>
            <person name="Anantharaman K."/>
            <person name="Brown C.T."/>
            <person name="Hug L.A."/>
            <person name="Sharon I."/>
            <person name="Castelle C.J."/>
            <person name="Probst A.J."/>
            <person name="Thomas B.C."/>
            <person name="Singh A."/>
            <person name="Wilkins M.J."/>
            <person name="Karaoz U."/>
            <person name="Brodie E.L."/>
            <person name="Williams K.H."/>
            <person name="Hubbard S.S."/>
            <person name="Banfield J.F."/>
        </authorList>
    </citation>
    <scope>NUCLEOTIDE SEQUENCE [LARGE SCALE GENOMIC DNA]</scope>
</reference>
<dbReference type="Proteomes" id="UP000178444">
    <property type="component" value="Unassembled WGS sequence"/>
</dbReference>
<comment type="caution">
    <text evidence="2">The sequence shown here is derived from an EMBL/GenBank/DDBJ whole genome shotgun (WGS) entry which is preliminary data.</text>
</comment>
<gene>
    <name evidence="2" type="ORF">A2941_00710</name>
</gene>
<name>A0A1F8GR10_9BACT</name>
<accession>A0A1F8GR10</accession>